<protein>
    <submittedName>
        <fullName evidence="3">SpoIIIAH-like family protein</fullName>
    </submittedName>
</protein>
<dbReference type="Pfam" id="PF12685">
    <property type="entry name" value="SpoIIIAH"/>
    <property type="match status" value="1"/>
</dbReference>
<keyword evidence="2" id="KW-0812">Transmembrane</keyword>
<evidence type="ECO:0000256" key="2">
    <source>
        <dbReference type="SAM" id="Phobius"/>
    </source>
</evidence>
<feature type="transmembrane region" description="Helical" evidence="2">
    <location>
        <begin position="7"/>
        <end position="26"/>
    </location>
</feature>
<feature type="compositionally biased region" description="Low complexity" evidence="1">
    <location>
        <begin position="54"/>
        <end position="73"/>
    </location>
</feature>
<dbReference type="InterPro" id="IPR024232">
    <property type="entry name" value="SpoIIIAH"/>
</dbReference>
<evidence type="ECO:0000256" key="1">
    <source>
        <dbReference type="SAM" id="MobiDB-lite"/>
    </source>
</evidence>
<reference evidence="3" key="1">
    <citation type="submission" date="2023-12" db="EMBL/GenBank/DDBJ databases">
        <title>Fervidustalea candida gen. nov., sp. nov., a novel member of the family Paenibacillaceae isolated from a geothermal area.</title>
        <authorList>
            <person name="Li W.-J."/>
            <person name="Jiao J.-Y."/>
            <person name="Chen Y."/>
        </authorList>
    </citation>
    <scope>NUCLEOTIDE SEQUENCE</scope>
    <source>
        <strain evidence="3">SYSU GA230002</strain>
    </source>
</reference>
<feature type="region of interest" description="Disordered" evidence="1">
    <location>
        <begin position="45"/>
        <end position="98"/>
    </location>
</feature>
<gene>
    <name evidence="3" type="ORF">VF724_07175</name>
</gene>
<comment type="caution">
    <text evidence="3">The sequence shown here is derived from an EMBL/GenBank/DDBJ whole genome shotgun (WGS) entry which is preliminary data.</text>
</comment>
<feature type="compositionally biased region" description="Polar residues" evidence="1">
    <location>
        <begin position="74"/>
        <end position="98"/>
    </location>
</feature>
<evidence type="ECO:0000313" key="4">
    <source>
        <dbReference type="Proteomes" id="UP001310386"/>
    </source>
</evidence>
<keyword evidence="2" id="KW-0472">Membrane</keyword>
<dbReference type="RefSeq" id="WP_371753565.1">
    <property type="nucleotide sequence ID" value="NZ_JAYJLD010000008.1"/>
</dbReference>
<keyword evidence="4" id="KW-1185">Reference proteome</keyword>
<keyword evidence="2" id="KW-1133">Transmembrane helix</keyword>
<dbReference type="EMBL" id="JAYJLD010000008">
    <property type="protein sequence ID" value="MEB3101445.1"/>
    <property type="molecule type" value="Genomic_DNA"/>
</dbReference>
<dbReference type="Proteomes" id="UP001310386">
    <property type="component" value="Unassembled WGS sequence"/>
</dbReference>
<dbReference type="Gene3D" id="1.10.287.4300">
    <property type="entry name" value="Stage III sporulation protein AH-like"/>
    <property type="match status" value="1"/>
</dbReference>
<organism evidence="3 4">
    <name type="scientific">Ferviditalea candida</name>
    <dbReference type="NCBI Taxonomy" id="3108399"/>
    <lineage>
        <taxon>Bacteria</taxon>
        <taxon>Bacillati</taxon>
        <taxon>Bacillota</taxon>
        <taxon>Bacilli</taxon>
        <taxon>Bacillales</taxon>
        <taxon>Paenibacillaceae</taxon>
        <taxon>Ferviditalea</taxon>
    </lineage>
</organism>
<dbReference type="InterPro" id="IPR038503">
    <property type="entry name" value="SpoIIIAH_sf"/>
</dbReference>
<evidence type="ECO:0000313" key="3">
    <source>
        <dbReference type="EMBL" id="MEB3101445.1"/>
    </source>
</evidence>
<accession>A0ABU5ZK33</accession>
<name>A0ABU5ZK33_9BACL</name>
<proteinExistence type="predicted"/>
<sequence>MNSKRQTIWLVSMLSLMVVLSAYYLFTDNVDQLDTVTGKLTDQQGTGIKADQTGGSDNSAGGQSAGSAAAGTGKQNSKDSAAAQNPTSKDSVGTAMNQPQGDEQILKKIESQPASSQDYFTSLHMKRDEEMNRQSDQLMAIIGDTTKSADVVSKAYDDMQKLEDKQAKISNIEQELLKDYADVFVSESGSKWSVLVKSDKLQKSQAVSIVDLMTGELKITPNNVVVKYMK</sequence>